<organism evidence="1 2">
    <name type="scientific">Pseudomonas salomonii</name>
    <dbReference type="NCBI Taxonomy" id="191391"/>
    <lineage>
        <taxon>Bacteria</taxon>
        <taxon>Pseudomonadati</taxon>
        <taxon>Pseudomonadota</taxon>
        <taxon>Gammaproteobacteria</taxon>
        <taxon>Pseudomonadales</taxon>
        <taxon>Pseudomonadaceae</taxon>
        <taxon>Pseudomonas</taxon>
    </lineage>
</organism>
<evidence type="ECO:0000313" key="2">
    <source>
        <dbReference type="Proteomes" id="UP000814158"/>
    </source>
</evidence>
<reference evidence="1 2" key="1">
    <citation type="submission" date="2019-11" db="EMBL/GenBank/DDBJ databases">
        <title>Epiphytic Pseudomonas syringae from cherry orchards.</title>
        <authorList>
            <person name="Hulin M.T."/>
        </authorList>
    </citation>
    <scope>NUCLEOTIDE SEQUENCE [LARGE SCALE GENOMIC DNA]</scope>
    <source>
        <strain evidence="1 2">PA-3-2A</strain>
    </source>
</reference>
<keyword evidence="2" id="KW-1185">Reference proteome</keyword>
<dbReference type="RefSeq" id="WP_236374579.1">
    <property type="nucleotide sequence ID" value="NZ_WKAT01000099.1"/>
</dbReference>
<comment type="caution">
    <text evidence="1">The sequence shown here is derived from an EMBL/GenBank/DDBJ whole genome shotgun (WGS) entry which is preliminary data.</text>
</comment>
<gene>
    <name evidence="1" type="ORF">GIV68_26885</name>
</gene>
<proteinExistence type="predicted"/>
<dbReference type="Proteomes" id="UP000814158">
    <property type="component" value="Unassembled WGS sequence"/>
</dbReference>
<accession>A0ABS9GVH3</accession>
<name>A0ABS9GVH3_9PSED</name>
<protein>
    <submittedName>
        <fullName evidence="1">Uncharacterized protein</fullName>
    </submittedName>
</protein>
<sequence length="176" mass="20244">MRLDADFDSLDTYMSVYGVHVFSKNMLKVYLKDGLGVSSGLRDAFSRRYFYDPWNGNKYSEAKKVDGLLIGRMENSEEWVEYKDKTISAEVLKYEYVGDCWLVFEGVCFSVRKIDRYIAGGKEPEGVELVETFDLPKFSGSNIKEYFLEGVLDAPPGPGWMTWEIHAESFYLEISN</sequence>
<dbReference type="EMBL" id="WKAT01000099">
    <property type="protein sequence ID" value="MCF5548373.1"/>
    <property type="molecule type" value="Genomic_DNA"/>
</dbReference>
<evidence type="ECO:0000313" key="1">
    <source>
        <dbReference type="EMBL" id="MCF5548373.1"/>
    </source>
</evidence>